<dbReference type="InterPro" id="IPR037401">
    <property type="entry name" value="SnoaL-like"/>
</dbReference>
<dbReference type="EMBL" id="BSOS01000066">
    <property type="protein sequence ID" value="GLR67438.1"/>
    <property type="molecule type" value="Genomic_DNA"/>
</dbReference>
<keyword evidence="3" id="KW-1185">Reference proteome</keyword>
<dbReference type="SUPFAM" id="SSF54427">
    <property type="entry name" value="NTF2-like"/>
    <property type="match status" value="1"/>
</dbReference>
<organism evidence="2 3">
    <name type="scientific">Acidocella aquatica</name>
    <dbReference type="NCBI Taxonomy" id="1922313"/>
    <lineage>
        <taxon>Bacteria</taxon>
        <taxon>Pseudomonadati</taxon>
        <taxon>Pseudomonadota</taxon>
        <taxon>Alphaproteobacteria</taxon>
        <taxon>Acetobacterales</taxon>
        <taxon>Acidocellaceae</taxon>
        <taxon>Acidocella</taxon>
    </lineage>
</organism>
<name>A0ABQ6A807_9PROT</name>
<dbReference type="RefSeq" id="WP_284258179.1">
    <property type="nucleotide sequence ID" value="NZ_BSOS01000066.1"/>
</dbReference>
<gene>
    <name evidence="2" type="ORF">GCM10010909_21190</name>
</gene>
<dbReference type="InterPro" id="IPR032710">
    <property type="entry name" value="NTF2-like_dom_sf"/>
</dbReference>
<evidence type="ECO:0000313" key="3">
    <source>
        <dbReference type="Proteomes" id="UP001156641"/>
    </source>
</evidence>
<dbReference type="Pfam" id="PF12680">
    <property type="entry name" value="SnoaL_2"/>
    <property type="match status" value="1"/>
</dbReference>
<evidence type="ECO:0000313" key="2">
    <source>
        <dbReference type="EMBL" id="GLR67438.1"/>
    </source>
</evidence>
<protein>
    <recommendedName>
        <fullName evidence="1">SnoaL-like domain-containing protein</fullName>
    </recommendedName>
</protein>
<proteinExistence type="predicted"/>
<evidence type="ECO:0000259" key="1">
    <source>
        <dbReference type="Pfam" id="PF12680"/>
    </source>
</evidence>
<feature type="domain" description="SnoaL-like" evidence="1">
    <location>
        <begin position="8"/>
        <end position="107"/>
    </location>
</feature>
<accession>A0ABQ6A807</accession>
<reference evidence="3" key="1">
    <citation type="journal article" date="2019" name="Int. J. Syst. Evol. Microbiol.">
        <title>The Global Catalogue of Microorganisms (GCM) 10K type strain sequencing project: providing services to taxonomists for standard genome sequencing and annotation.</title>
        <authorList>
            <consortium name="The Broad Institute Genomics Platform"/>
            <consortium name="The Broad Institute Genome Sequencing Center for Infectious Disease"/>
            <person name="Wu L."/>
            <person name="Ma J."/>
        </authorList>
    </citation>
    <scope>NUCLEOTIDE SEQUENCE [LARGE SCALE GENOMIC DNA]</scope>
    <source>
        <strain evidence="3">NBRC 112502</strain>
    </source>
</reference>
<comment type="caution">
    <text evidence="2">The sequence shown here is derived from an EMBL/GenBank/DDBJ whole genome shotgun (WGS) entry which is preliminary data.</text>
</comment>
<dbReference type="Gene3D" id="3.10.450.50">
    <property type="match status" value="1"/>
</dbReference>
<sequence>MSETPLLRLFDGLAKGDIAAVRACFSPEAVIWHGFDGIALNVEDFLCSMEGLIGYTAERWIQDVHSLVTAEGLVQQHVFVVHTQAGDRKAWYVCIVAKIADGLITRVDEYIDRAGFFVPANAF</sequence>
<dbReference type="Proteomes" id="UP001156641">
    <property type="component" value="Unassembled WGS sequence"/>
</dbReference>